<keyword evidence="3" id="KW-0378">Hydrolase</keyword>
<protein>
    <submittedName>
        <fullName evidence="6">S49 family peptidase</fullName>
    </submittedName>
</protein>
<proteinExistence type="inferred from homology"/>
<sequence>MRVPFTRGGPTVAVLRLTGVIAAGAGLGRKGLSLDGLAAPIQRAFNARGVRAVALAVNSPGGSPVQSALIAARIRQWAEQKDLPVYAFCEDAAASGGYWLACAADHVYAMPGSIVGSIGVVSSGFGFQEAIGKLGIERRVHTAGEKKAILDPFRPEKPEEVERLKSIQRELHGQFIDWVKERRGGRLQASDEELFTGEFWTGAKGKDLGLVDEIGEMRETLRKIFGDKTRFRLMNPPKGRFARMFGGELGGALAGSSVGGFGHDLADGLVTAAEERAHWSRLGL</sequence>
<dbReference type="CDD" id="cd07023">
    <property type="entry name" value="S49_Sppa_N_C"/>
    <property type="match status" value="1"/>
</dbReference>
<comment type="caution">
    <text evidence="6">The sequence shown here is derived from an EMBL/GenBank/DDBJ whole genome shotgun (WGS) entry which is preliminary data.</text>
</comment>
<accession>A0A8J7SLY7</accession>
<gene>
    <name evidence="6" type="ORF">KAJ83_08710</name>
</gene>
<evidence type="ECO:0000256" key="2">
    <source>
        <dbReference type="ARBA" id="ARBA00022670"/>
    </source>
</evidence>
<keyword evidence="2" id="KW-0645">Protease</keyword>
<dbReference type="InterPro" id="IPR029045">
    <property type="entry name" value="ClpP/crotonase-like_dom_sf"/>
</dbReference>
<dbReference type="GO" id="GO:0006508">
    <property type="term" value="P:proteolysis"/>
    <property type="evidence" value="ECO:0007669"/>
    <property type="project" value="UniProtKB-KW"/>
</dbReference>
<evidence type="ECO:0000313" key="7">
    <source>
        <dbReference type="Proteomes" id="UP000672602"/>
    </source>
</evidence>
<dbReference type="Pfam" id="PF01343">
    <property type="entry name" value="Peptidase_S49"/>
    <property type="match status" value="1"/>
</dbReference>
<dbReference type="PANTHER" id="PTHR42987:SF8">
    <property type="entry name" value="PROTEINASE"/>
    <property type="match status" value="1"/>
</dbReference>
<dbReference type="AlphaFoldDB" id="A0A8J7SLY7"/>
<evidence type="ECO:0000256" key="4">
    <source>
        <dbReference type="ARBA" id="ARBA00022825"/>
    </source>
</evidence>
<keyword evidence="4" id="KW-0720">Serine protease</keyword>
<dbReference type="GO" id="GO:0008236">
    <property type="term" value="F:serine-type peptidase activity"/>
    <property type="evidence" value="ECO:0007669"/>
    <property type="project" value="UniProtKB-KW"/>
</dbReference>
<dbReference type="RefSeq" id="WP_210681652.1">
    <property type="nucleotide sequence ID" value="NZ_JAGMWN010000003.1"/>
</dbReference>
<dbReference type="InterPro" id="IPR047272">
    <property type="entry name" value="S49_SppA_C"/>
</dbReference>
<dbReference type="PANTHER" id="PTHR42987">
    <property type="entry name" value="PEPTIDASE S49"/>
    <property type="match status" value="1"/>
</dbReference>
<reference evidence="6" key="1">
    <citation type="submission" date="2021-04" db="EMBL/GenBank/DDBJ databases">
        <authorList>
            <person name="Zhang D.-C."/>
        </authorList>
    </citation>
    <scope>NUCLEOTIDE SEQUENCE</scope>
    <source>
        <strain evidence="6">CGMCC 1.15697</strain>
    </source>
</reference>
<dbReference type="EMBL" id="JAGMWN010000003">
    <property type="protein sequence ID" value="MBP5857088.1"/>
    <property type="molecule type" value="Genomic_DNA"/>
</dbReference>
<keyword evidence="7" id="KW-1185">Reference proteome</keyword>
<name>A0A8J7SLY7_9PROT</name>
<dbReference type="SUPFAM" id="SSF52096">
    <property type="entry name" value="ClpP/crotonase"/>
    <property type="match status" value="1"/>
</dbReference>
<evidence type="ECO:0000256" key="3">
    <source>
        <dbReference type="ARBA" id="ARBA00022801"/>
    </source>
</evidence>
<evidence type="ECO:0000313" key="6">
    <source>
        <dbReference type="EMBL" id="MBP5857088.1"/>
    </source>
</evidence>
<evidence type="ECO:0000259" key="5">
    <source>
        <dbReference type="Pfam" id="PF01343"/>
    </source>
</evidence>
<organism evidence="6 7">
    <name type="scientific">Marivibrio halodurans</name>
    <dbReference type="NCBI Taxonomy" id="2039722"/>
    <lineage>
        <taxon>Bacteria</taxon>
        <taxon>Pseudomonadati</taxon>
        <taxon>Pseudomonadota</taxon>
        <taxon>Alphaproteobacteria</taxon>
        <taxon>Rhodospirillales</taxon>
        <taxon>Rhodospirillaceae</taxon>
        <taxon>Marivibrio</taxon>
    </lineage>
</organism>
<feature type="domain" description="Peptidase S49" evidence="5">
    <location>
        <begin position="79"/>
        <end position="223"/>
    </location>
</feature>
<dbReference type="InterPro" id="IPR002142">
    <property type="entry name" value="Peptidase_S49"/>
</dbReference>
<comment type="similarity">
    <text evidence="1">Belongs to the peptidase S49 family.</text>
</comment>
<dbReference type="Proteomes" id="UP000672602">
    <property type="component" value="Unassembled WGS sequence"/>
</dbReference>
<dbReference type="Gene3D" id="3.90.226.10">
    <property type="entry name" value="2-enoyl-CoA Hydratase, Chain A, domain 1"/>
    <property type="match status" value="1"/>
</dbReference>
<dbReference type="Gene3D" id="6.20.330.10">
    <property type="match status" value="1"/>
</dbReference>
<evidence type="ECO:0000256" key="1">
    <source>
        <dbReference type="ARBA" id="ARBA00008683"/>
    </source>
</evidence>